<feature type="domain" description="HTH CENPB-type" evidence="3">
    <location>
        <begin position="519"/>
        <end position="587"/>
    </location>
</feature>
<dbReference type="Pfam" id="PF03221">
    <property type="entry name" value="HTH_Tnp_Tc5"/>
    <property type="match status" value="1"/>
</dbReference>
<evidence type="ECO:0000313" key="5">
    <source>
        <dbReference type="Proteomes" id="UP001295684"/>
    </source>
</evidence>
<comment type="caution">
    <text evidence="4">The sequence shown here is derived from an EMBL/GenBank/DDBJ whole genome shotgun (WGS) entry which is preliminary data.</text>
</comment>
<evidence type="ECO:0000259" key="3">
    <source>
        <dbReference type="PROSITE" id="PS51253"/>
    </source>
</evidence>
<keyword evidence="2" id="KW-0175">Coiled coil</keyword>
<organism evidence="4 5">
    <name type="scientific">Euplotes crassus</name>
    <dbReference type="NCBI Taxonomy" id="5936"/>
    <lineage>
        <taxon>Eukaryota</taxon>
        <taxon>Sar</taxon>
        <taxon>Alveolata</taxon>
        <taxon>Ciliophora</taxon>
        <taxon>Intramacronucleata</taxon>
        <taxon>Spirotrichea</taxon>
        <taxon>Hypotrichia</taxon>
        <taxon>Euplotida</taxon>
        <taxon>Euplotidae</taxon>
        <taxon>Moneuplotes</taxon>
    </lineage>
</organism>
<dbReference type="Proteomes" id="UP001295684">
    <property type="component" value="Unassembled WGS sequence"/>
</dbReference>
<feature type="coiled-coil region" evidence="2">
    <location>
        <begin position="28"/>
        <end position="55"/>
    </location>
</feature>
<dbReference type="SMART" id="SM00674">
    <property type="entry name" value="CENPB"/>
    <property type="match status" value="1"/>
</dbReference>
<dbReference type="AlphaFoldDB" id="A0AAD1U0X6"/>
<dbReference type="InterPro" id="IPR009057">
    <property type="entry name" value="Homeodomain-like_sf"/>
</dbReference>
<evidence type="ECO:0000256" key="1">
    <source>
        <dbReference type="ARBA" id="ARBA00023125"/>
    </source>
</evidence>
<keyword evidence="5" id="KW-1185">Reference proteome</keyword>
<gene>
    <name evidence="4" type="ORF">ECRASSUSDP1_LOCUS603</name>
</gene>
<sequence length="595" mass="68712">MNVVPVCDPISVEKEDIAQVLHAINKITSAVEKRREDLKLLIKDAQNQLDYLNQLKQEPYWINHKGLDLPTKLTNFLENDPRNLSLPSLGAALKDVDPKKIAHLTSILTKLNSTTQVKYHQKSCPDNDPFCLNPDCPGFDQESLNSIDSEGEDAIECRYTPCQERDLVENLQANELDNDMLWIDESAQFNKETPRFLNVPKFTPVLSEVKPQKPQEEPSSQLAEYRPFGSVRKNRIEHQAKIQKENTKRIRASKVNICLDDLDIPELISRRKSNQKSEEAKDKPVFKEPVSRATKSKKVKICKKLTKPKSPIPKKIEKTKTKKRIVKKLQKTIESYENNTKESFLPNLNLLDREITSHIFENNSDQDSEEIKELERDEFVINTAEKVINPHEIITAINFKESPKMQCISKSCNDKDSLRDYHIFSEDEDPYKIASVKKCKSFDIAENFVGSNMTHENKNSKAQSSFLRKRRLKYRMFSPQVKREAIQSAIEKGVKEASKIHNVPIKSLKRWMVFGSQRQKGGGRKTKDPEMERKLYNWYLEQQENNIVVTAKSIKDMALKFTRCDDFLASKGWLEKFKNNYNLVIGAPQENSKES</sequence>
<dbReference type="EMBL" id="CAMPGE010000567">
    <property type="protein sequence ID" value="CAI2359315.1"/>
    <property type="molecule type" value="Genomic_DNA"/>
</dbReference>
<proteinExistence type="predicted"/>
<evidence type="ECO:0000256" key="2">
    <source>
        <dbReference type="SAM" id="Coils"/>
    </source>
</evidence>
<keyword evidence="1" id="KW-0238">DNA-binding</keyword>
<name>A0AAD1U0X6_EUPCR</name>
<evidence type="ECO:0000313" key="4">
    <source>
        <dbReference type="EMBL" id="CAI2359315.1"/>
    </source>
</evidence>
<dbReference type="SUPFAM" id="SSF46689">
    <property type="entry name" value="Homeodomain-like"/>
    <property type="match status" value="1"/>
</dbReference>
<dbReference type="PROSITE" id="PS51253">
    <property type="entry name" value="HTH_CENPB"/>
    <property type="match status" value="1"/>
</dbReference>
<protein>
    <recommendedName>
        <fullName evidence="3">HTH CENPB-type domain-containing protein</fullName>
    </recommendedName>
</protein>
<dbReference type="InterPro" id="IPR006600">
    <property type="entry name" value="HTH_CenpB_DNA-bd_dom"/>
</dbReference>
<dbReference type="GO" id="GO:0003677">
    <property type="term" value="F:DNA binding"/>
    <property type="evidence" value="ECO:0007669"/>
    <property type="project" value="UniProtKB-KW"/>
</dbReference>
<accession>A0AAD1U0X6</accession>
<dbReference type="Gene3D" id="1.10.10.60">
    <property type="entry name" value="Homeodomain-like"/>
    <property type="match status" value="1"/>
</dbReference>
<reference evidence="4" key="1">
    <citation type="submission" date="2023-07" db="EMBL/GenBank/DDBJ databases">
        <authorList>
            <consortium name="AG Swart"/>
            <person name="Singh M."/>
            <person name="Singh A."/>
            <person name="Seah K."/>
            <person name="Emmerich C."/>
        </authorList>
    </citation>
    <scope>NUCLEOTIDE SEQUENCE</scope>
    <source>
        <strain evidence="4">DP1</strain>
    </source>
</reference>